<dbReference type="InParanoid" id="E4V6G8"/>
<keyword evidence="2" id="KW-1185">Reference proteome</keyword>
<evidence type="ECO:0000313" key="2">
    <source>
        <dbReference type="Proteomes" id="UP000002669"/>
    </source>
</evidence>
<sequence length="96" mass="11006">MDKSGRKEKSGMVTTSQDLALGWCKKQQARQEVLRKAASASAPARRPLEDENYVRDYIIYHMMCNMTVSKLRHFKEKLKQTCEDKIGKGAWRAVAT</sequence>
<dbReference type="VEuPathDB" id="FungiDB:MGYG_08607"/>
<dbReference type="GeneID" id="10024383"/>
<proteinExistence type="predicted"/>
<organism evidence="2">
    <name type="scientific">Arthroderma gypseum (strain ATCC MYA-4604 / CBS 118893)</name>
    <name type="common">Microsporum gypseum</name>
    <dbReference type="NCBI Taxonomy" id="535722"/>
    <lineage>
        <taxon>Eukaryota</taxon>
        <taxon>Fungi</taxon>
        <taxon>Dikarya</taxon>
        <taxon>Ascomycota</taxon>
        <taxon>Pezizomycotina</taxon>
        <taxon>Eurotiomycetes</taxon>
        <taxon>Eurotiomycetidae</taxon>
        <taxon>Onygenales</taxon>
        <taxon>Arthrodermataceae</taxon>
        <taxon>Nannizzia</taxon>
    </lineage>
</organism>
<dbReference type="HOGENOM" id="CLU_2359290_0_0_1"/>
<dbReference type="EMBL" id="DS989831">
    <property type="protein sequence ID" value="EFQ96684.1"/>
    <property type="molecule type" value="Genomic_DNA"/>
</dbReference>
<evidence type="ECO:0000313" key="1">
    <source>
        <dbReference type="EMBL" id="EFQ96684.1"/>
    </source>
</evidence>
<protein>
    <submittedName>
        <fullName evidence="1">Uncharacterized protein</fullName>
    </submittedName>
</protein>
<reference evidence="2" key="1">
    <citation type="journal article" date="2012" name="MBio">
        <title>Comparative genome analysis of Trichophyton rubrum and related dermatophytes reveals candidate genes involved in infection.</title>
        <authorList>
            <person name="Martinez D.A."/>
            <person name="Oliver B.G."/>
            <person name="Graeser Y."/>
            <person name="Goldberg J.M."/>
            <person name="Li W."/>
            <person name="Martinez-Rossi N.M."/>
            <person name="Monod M."/>
            <person name="Shelest E."/>
            <person name="Barton R.C."/>
            <person name="Birch E."/>
            <person name="Brakhage A.A."/>
            <person name="Chen Z."/>
            <person name="Gurr S.J."/>
            <person name="Heiman D."/>
            <person name="Heitman J."/>
            <person name="Kosti I."/>
            <person name="Rossi A."/>
            <person name="Saif S."/>
            <person name="Samalova M."/>
            <person name="Saunders C.W."/>
            <person name="Shea T."/>
            <person name="Summerbell R.C."/>
            <person name="Xu J."/>
            <person name="Young S."/>
            <person name="Zeng Q."/>
            <person name="Birren B.W."/>
            <person name="Cuomo C.A."/>
            <person name="White T.C."/>
        </authorList>
    </citation>
    <scope>NUCLEOTIDE SEQUENCE [LARGE SCALE GENOMIC DNA]</scope>
    <source>
        <strain evidence="2">ATCC MYA-4604 / CBS 118893</strain>
    </source>
</reference>
<dbReference type="Proteomes" id="UP000002669">
    <property type="component" value="Unassembled WGS sequence"/>
</dbReference>
<dbReference type="RefSeq" id="XP_003169061.1">
    <property type="nucleotide sequence ID" value="XM_003169013.1"/>
</dbReference>
<gene>
    <name evidence="1" type="ORF">MGYG_08607</name>
</gene>
<dbReference type="AlphaFoldDB" id="E4V6G8"/>
<name>E4V6G8_ARTGP</name>
<accession>E4V6G8</accession>